<keyword evidence="4 6" id="KW-1133">Transmembrane helix</keyword>
<dbReference type="EMBL" id="QMFB01000024">
    <property type="protein sequence ID" value="RAV15371.1"/>
    <property type="molecule type" value="Genomic_DNA"/>
</dbReference>
<evidence type="ECO:0000256" key="6">
    <source>
        <dbReference type="RuleBase" id="RU363032"/>
    </source>
</evidence>
<evidence type="ECO:0000256" key="4">
    <source>
        <dbReference type="ARBA" id="ARBA00022989"/>
    </source>
</evidence>
<comment type="subcellular location">
    <subcellularLocation>
        <location evidence="6">Cell membrane</location>
        <topology evidence="6">Multi-pass membrane protein</topology>
    </subcellularLocation>
    <subcellularLocation>
        <location evidence="1">Membrane</location>
        <topology evidence="1">Multi-pass membrane protein</topology>
    </subcellularLocation>
</comment>
<evidence type="ECO:0000256" key="5">
    <source>
        <dbReference type="ARBA" id="ARBA00023136"/>
    </source>
</evidence>
<feature type="transmembrane region" description="Helical" evidence="6">
    <location>
        <begin position="194"/>
        <end position="217"/>
    </location>
</feature>
<feature type="domain" description="ABC transmembrane type-1" evidence="7">
    <location>
        <begin position="57"/>
        <end position="278"/>
    </location>
</feature>
<dbReference type="SUPFAM" id="SSF161098">
    <property type="entry name" value="MetI-like"/>
    <property type="match status" value="1"/>
</dbReference>
<keyword evidence="3 6" id="KW-0812">Transmembrane</keyword>
<evidence type="ECO:0000313" key="8">
    <source>
        <dbReference type="EMBL" id="RAV15371.1"/>
    </source>
</evidence>
<sequence length="287" mass="32205">MSVPFVGVLVVFGYLPLWGWIMAFQKYSIPKGIFGSPFVGFDQFAELFKDDQFYNALRNTLAMSVMGLVSGFVCAIVLALLLNEVRLTLFKRTVQTIVYIPHFVSWVVISNIMIFVLSPDYGPFNELLKNLGLIDEPIYFLSKEKWFWVIHTFAGLWKELGWSTIIYLAVLSGVNPELYEAADVDGAGRFKKMIYISFPSLLPTATMLLILAVGHLISTGYESQMLLGNSLVIEYSKVLDLYALDYALKLGDYSYGVAISMFKSMVSIILVLGVNQLAKRLGQSHVL</sequence>
<dbReference type="InterPro" id="IPR000515">
    <property type="entry name" value="MetI-like"/>
</dbReference>
<evidence type="ECO:0000256" key="3">
    <source>
        <dbReference type="ARBA" id="ARBA00022692"/>
    </source>
</evidence>
<keyword evidence="9" id="KW-1185">Reference proteome</keyword>
<name>A0A329M653_9BACL</name>
<proteinExistence type="inferred from homology"/>
<dbReference type="OrthoDB" id="9785836at2"/>
<feature type="transmembrane region" description="Helical" evidence="6">
    <location>
        <begin position="6"/>
        <end position="24"/>
    </location>
</feature>
<dbReference type="CDD" id="cd06261">
    <property type="entry name" value="TM_PBP2"/>
    <property type="match status" value="1"/>
</dbReference>
<evidence type="ECO:0000259" key="7">
    <source>
        <dbReference type="PROSITE" id="PS50928"/>
    </source>
</evidence>
<feature type="transmembrane region" description="Helical" evidence="6">
    <location>
        <begin position="97"/>
        <end position="117"/>
    </location>
</feature>
<gene>
    <name evidence="8" type="ORF">DQG23_30460</name>
</gene>
<keyword evidence="5 6" id="KW-0472">Membrane</keyword>
<keyword evidence="2 6" id="KW-0813">Transport</keyword>
<comment type="similarity">
    <text evidence="6">Belongs to the binding-protein-dependent transport system permease family.</text>
</comment>
<accession>A0A329M653</accession>
<evidence type="ECO:0000256" key="1">
    <source>
        <dbReference type="ARBA" id="ARBA00004141"/>
    </source>
</evidence>
<dbReference type="InterPro" id="IPR035906">
    <property type="entry name" value="MetI-like_sf"/>
</dbReference>
<feature type="transmembrane region" description="Helical" evidence="6">
    <location>
        <begin position="253"/>
        <end position="274"/>
    </location>
</feature>
<dbReference type="AlphaFoldDB" id="A0A329M653"/>
<dbReference type="Gene3D" id="1.10.3720.10">
    <property type="entry name" value="MetI-like"/>
    <property type="match status" value="1"/>
</dbReference>
<organism evidence="8 9">
    <name type="scientific">Paenibacillus contaminans</name>
    <dbReference type="NCBI Taxonomy" id="450362"/>
    <lineage>
        <taxon>Bacteria</taxon>
        <taxon>Bacillati</taxon>
        <taxon>Bacillota</taxon>
        <taxon>Bacilli</taxon>
        <taxon>Bacillales</taxon>
        <taxon>Paenibacillaceae</taxon>
        <taxon>Paenibacillus</taxon>
    </lineage>
</organism>
<comment type="caution">
    <text evidence="8">The sequence shown here is derived from an EMBL/GenBank/DDBJ whole genome shotgun (WGS) entry which is preliminary data.</text>
</comment>
<evidence type="ECO:0000256" key="2">
    <source>
        <dbReference type="ARBA" id="ARBA00022448"/>
    </source>
</evidence>
<dbReference type="GO" id="GO:0055085">
    <property type="term" value="P:transmembrane transport"/>
    <property type="evidence" value="ECO:0007669"/>
    <property type="project" value="InterPro"/>
</dbReference>
<evidence type="ECO:0000313" key="9">
    <source>
        <dbReference type="Proteomes" id="UP000250369"/>
    </source>
</evidence>
<dbReference type="PANTHER" id="PTHR43496:SF1">
    <property type="entry name" value="POLYGALACTURONAN_RHAMNOGALACTURONAN TRANSPORT SYSTEM PERMEASE PROTEIN YTEP"/>
    <property type="match status" value="1"/>
</dbReference>
<dbReference type="Proteomes" id="UP000250369">
    <property type="component" value="Unassembled WGS sequence"/>
</dbReference>
<protein>
    <submittedName>
        <fullName evidence="8">Sugar ABC transporter permease</fullName>
    </submittedName>
</protein>
<dbReference type="PANTHER" id="PTHR43496">
    <property type="entry name" value="PROTEIN LPLB"/>
    <property type="match status" value="1"/>
</dbReference>
<feature type="transmembrane region" description="Helical" evidence="6">
    <location>
        <begin position="61"/>
        <end position="82"/>
    </location>
</feature>
<dbReference type="Pfam" id="PF00528">
    <property type="entry name" value="BPD_transp_1"/>
    <property type="match status" value="1"/>
</dbReference>
<dbReference type="GO" id="GO:0005886">
    <property type="term" value="C:plasma membrane"/>
    <property type="evidence" value="ECO:0007669"/>
    <property type="project" value="UniProtKB-SubCell"/>
</dbReference>
<dbReference type="PROSITE" id="PS50928">
    <property type="entry name" value="ABC_TM1"/>
    <property type="match status" value="1"/>
</dbReference>
<reference evidence="8 9" key="1">
    <citation type="journal article" date="2009" name="Int. J. Syst. Evol. Microbiol.">
        <title>Paenibacillus contaminans sp. nov., isolated from a contaminated laboratory plate.</title>
        <authorList>
            <person name="Chou J.H."/>
            <person name="Lee J.H."/>
            <person name="Lin M.C."/>
            <person name="Chang P.S."/>
            <person name="Arun A.B."/>
            <person name="Young C.C."/>
            <person name="Chen W.M."/>
        </authorList>
    </citation>
    <scope>NUCLEOTIDE SEQUENCE [LARGE SCALE GENOMIC DNA]</scope>
    <source>
        <strain evidence="8 9">CKOBP-6</strain>
    </source>
</reference>